<dbReference type="InterPro" id="IPR004165">
    <property type="entry name" value="CoA_trans_fam_I"/>
</dbReference>
<dbReference type="EMBL" id="BLAF01000010">
    <property type="protein sequence ID" value="GES19094.1"/>
    <property type="molecule type" value="Genomic_DNA"/>
</dbReference>
<dbReference type="InterPro" id="IPR012792">
    <property type="entry name" value="3-oxoacid_CoA-transf_A"/>
</dbReference>
<dbReference type="PANTHER" id="PTHR13707:SF60">
    <property type="entry name" value="ACETATE COA-TRANSFERASE SUBUNIT ALPHA"/>
    <property type="match status" value="1"/>
</dbReference>
<dbReference type="GO" id="GO:0008410">
    <property type="term" value="F:CoA-transferase activity"/>
    <property type="evidence" value="ECO:0007669"/>
    <property type="project" value="InterPro"/>
</dbReference>
<organism evidence="2 3">
    <name type="scientific">Acrocarpospora pleiomorpha</name>
    <dbReference type="NCBI Taxonomy" id="90975"/>
    <lineage>
        <taxon>Bacteria</taxon>
        <taxon>Bacillati</taxon>
        <taxon>Actinomycetota</taxon>
        <taxon>Actinomycetes</taxon>
        <taxon>Streptosporangiales</taxon>
        <taxon>Streptosporangiaceae</taxon>
        <taxon>Acrocarpospora</taxon>
    </lineage>
</organism>
<dbReference type="NCBIfam" id="TIGR02429">
    <property type="entry name" value="pcaI_scoA_fam"/>
    <property type="match status" value="1"/>
</dbReference>
<keyword evidence="3" id="KW-1185">Reference proteome</keyword>
<dbReference type="Pfam" id="PF01144">
    <property type="entry name" value="CoA_trans"/>
    <property type="match status" value="1"/>
</dbReference>
<name>A0A5M3XD03_9ACTN</name>
<accession>A0A5M3XD03</accession>
<protein>
    <submittedName>
        <fullName evidence="2">Succinyl-CoA--3-ketoacid-CoA transferase</fullName>
    </submittedName>
</protein>
<evidence type="ECO:0000256" key="1">
    <source>
        <dbReference type="ARBA" id="ARBA00022679"/>
    </source>
</evidence>
<dbReference type="PANTHER" id="PTHR13707">
    <property type="entry name" value="KETOACID-COENZYME A TRANSFERASE"/>
    <property type="match status" value="1"/>
</dbReference>
<dbReference type="Gene3D" id="3.40.1080.10">
    <property type="entry name" value="Glutaconate Coenzyme A-transferase"/>
    <property type="match status" value="1"/>
</dbReference>
<comment type="caution">
    <text evidence="2">The sequence shown here is derived from an EMBL/GenBank/DDBJ whole genome shotgun (WGS) entry which is preliminary data.</text>
</comment>
<gene>
    <name evidence="2" type="ORF">Aple_019900</name>
</gene>
<keyword evidence="1 2" id="KW-0808">Transferase</keyword>
<dbReference type="AlphaFoldDB" id="A0A5M3XD03"/>
<sequence>MIDKLRASVADALADVPRRGAVIAVGGFGDCGAPLGLVEALCDLDVRDVHVVSNNCGIGERGLARLLIEERIARFTGSFPAHARFGEQYRSGRIHLDLVPQGTLAERLRAAGAGLPAFYTPASAGTDLGEGAFPAAYGPDGEVAEYCARKETREFDGRTYVLEHALHPDVALVRAHRADRMGNLVFRLTARNFNPLCAMAARITIAEVENVVPIGALPPDEVHLPGIFVDHMVEALSEIGLPE</sequence>
<dbReference type="SMART" id="SM00882">
    <property type="entry name" value="CoA_trans"/>
    <property type="match status" value="1"/>
</dbReference>
<dbReference type="SUPFAM" id="SSF100950">
    <property type="entry name" value="NagB/RpiA/CoA transferase-like"/>
    <property type="match status" value="1"/>
</dbReference>
<proteinExistence type="predicted"/>
<reference evidence="2 3" key="1">
    <citation type="submission" date="2019-10" db="EMBL/GenBank/DDBJ databases">
        <title>Whole genome shotgun sequence of Acrocarpospora pleiomorpha NBRC 16267.</title>
        <authorList>
            <person name="Ichikawa N."/>
            <person name="Kimura A."/>
            <person name="Kitahashi Y."/>
            <person name="Komaki H."/>
            <person name="Oguchi A."/>
        </authorList>
    </citation>
    <scope>NUCLEOTIDE SEQUENCE [LARGE SCALE GENOMIC DNA]</scope>
    <source>
        <strain evidence="2 3">NBRC 16267</strain>
    </source>
</reference>
<dbReference type="RefSeq" id="WP_170321376.1">
    <property type="nucleotide sequence ID" value="NZ_BAAAHM010000018.1"/>
</dbReference>
<dbReference type="Proteomes" id="UP000377595">
    <property type="component" value="Unassembled WGS sequence"/>
</dbReference>
<evidence type="ECO:0000313" key="2">
    <source>
        <dbReference type="EMBL" id="GES19094.1"/>
    </source>
</evidence>
<evidence type="ECO:0000313" key="3">
    <source>
        <dbReference type="Proteomes" id="UP000377595"/>
    </source>
</evidence>
<dbReference type="InterPro" id="IPR037171">
    <property type="entry name" value="NagB/RpiA_transferase-like"/>
</dbReference>